<sequence length="311" mass="36534">MGLLTWPSLLLLISVCAHSIHVAASAFPPSSAPNHIAVRKNRREELPPEEKYFHEPGGDDILGHYDTRFFQGVVTYEERTDTLVHMTRAYLNFFRENGLETWIAHGTLLGWWWNGKMLPWDWDIDTQVSTATLLHMADNFNHTVYHYTSTDNQIKRNYILDVNPHARQRERGQGLNIIDARWIDMRNGLYIDITGVSALNPETEPGILRCKNFHKYRTSDLYPMRESVYEGVPAKIPYRYNEILIEEYGHGALVVTDYEDHNWDPELKLWVPDTIRMAETAKLTPEERKKIQDEERQKRKDEMRRYSERFG</sequence>
<proteinExistence type="predicted"/>
<protein>
    <recommendedName>
        <fullName evidence="7">LicD/FKTN/FKRP nucleotidyltransferase domain-containing protein</fullName>
    </recommendedName>
</protein>
<organism evidence="8 9">
    <name type="scientific">Emergomyces pasteurianus Ep9510</name>
    <dbReference type="NCBI Taxonomy" id="1447872"/>
    <lineage>
        <taxon>Eukaryota</taxon>
        <taxon>Fungi</taxon>
        <taxon>Dikarya</taxon>
        <taxon>Ascomycota</taxon>
        <taxon>Pezizomycotina</taxon>
        <taxon>Eurotiomycetes</taxon>
        <taxon>Eurotiomycetidae</taxon>
        <taxon>Onygenales</taxon>
        <taxon>Ajellomycetaceae</taxon>
        <taxon>Emergomyces</taxon>
    </lineage>
</organism>
<keyword evidence="4" id="KW-0472">Membrane</keyword>
<reference evidence="8 9" key="1">
    <citation type="submission" date="2015-07" db="EMBL/GenBank/DDBJ databases">
        <title>Emmonsia species relationships and genome sequence.</title>
        <authorList>
            <consortium name="The Broad Institute Genomics Platform"/>
            <person name="Cuomo C.A."/>
            <person name="Munoz J.F."/>
            <person name="Imamovic A."/>
            <person name="Priest M.E."/>
            <person name="Young S."/>
            <person name="Clay O.K."/>
            <person name="McEwen J.G."/>
        </authorList>
    </citation>
    <scope>NUCLEOTIDE SEQUENCE [LARGE SCALE GENOMIC DNA]</scope>
    <source>
        <strain evidence="8 9">UAMH 9510</strain>
    </source>
</reference>
<feature type="region of interest" description="Disordered" evidence="5">
    <location>
        <begin position="283"/>
        <end position="311"/>
    </location>
</feature>
<evidence type="ECO:0000313" key="8">
    <source>
        <dbReference type="EMBL" id="OJD13785.1"/>
    </source>
</evidence>
<evidence type="ECO:0000259" key="7">
    <source>
        <dbReference type="Pfam" id="PF04991"/>
    </source>
</evidence>
<evidence type="ECO:0000256" key="6">
    <source>
        <dbReference type="SAM" id="SignalP"/>
    </source>
</evidence>
<dbReference type="STRING" id="1447872.A0A1J9PB54"/>
<comment type="caution">
    <text evidence="8">The sequence shown here is derived from an EMBL/GenBank/DDBJ whole genome shotgun (WGS) entry which is preliminary data.</text>
</comment>
<feature type="signal peptide" evidence="6">
    <location>
        <begin position="1"/>
        <end position="25"/>
    </location>
</feature>
<dbReference type="InterPro" id="IPR007074">
    <property type="entry name" value="LicD/FKTN/FKRP_NTP_transf"/>
</dbReference>
<feature type="chain" id="PRO_5013154014" description="LicD/FKTN/FKRP nucleotidyltransferase domain-containing protein" evidence="6">
    <location>
        <begin position="26"/>
        <end position="311"/>
    </location>
</feature>
<dbReference type="PANTHER" id="PTHR15407">
    <property type="entry name" value="FUKUTIN-RELATED"/>
    <property type="match status" value="1"/>
</dbReference>
<evidence type="ECO:0000256" key="4">
    <source>
        <dbReference type="ARBA" id="ARBA00023136"/>
    </source>
</evidence>
<evidence type="ECO:0000256" key="5">
    <source>
        <dbReference type="SAM" id="MobiDB-lite"/>
    </source>
</evidence>
<dbReference type="GO" id="GO:0016020">
    <property type="term" value="C:membrane"/>
    <property type="evidence" value="ECO:0007669"/>
    <property type="project" value="UniProtKB-SubCell"/>
</dbReference>
<evidence type="ECO:0000256" key="1">
    <source>
        <dbReference type="ARBA" id="ARBA00004167"/>
    </source>
</evidence>
<gene>
    <name evidence="8" type="ORF">AJ78_05793</name>
</gene>
<keyword evidence="3" id="KW-1133">Transmembrane helix</keyword>
<dbReference type="PANTHER" id="PTHR15407:SF28">
    <property type="entry name" value="RIBITOL-5-PHOSPHATE TRANSFERASE FKTN"/>
    <property type="match status" value="1"/>
</dbReference>
<evidence type="ECO:0000256" key="2">
    <source>
        <dbReference type="ARBA" id="ARBA00022692"/>
    </source>
</evidence>
<feature type="domain" description="LicD/FKTN/FKRP nucleotidyltransferase" evidence="7">
    <location>
        <begin position="95"/>
        <end position="200"/>
    </location>
</feature>
<dbReference type="VEuPathDB" id="FungiDB:AJ78_05793"/>
<dbReference type="AlphaFoldDB" id="A0A1J9PB54"/>
<dbReference type="Proteomes" id="UP000182235">
    <property type="component" value="Unassembled WGS sequence"/>
</dbReference>
<accession>A0A1J9PB54</accession>
<evidence type="ECO:0000313" key="9">
    <source>
        <dbReference type="Proteomes" id="UP000182235"/>
    </source>
</evidence>
<keyword evidence="9" id="KW-1185">Reference proteome</keyword>
<dbReference type="EMBL" id="LGRN01000268">
    <property type="protein sequence ID" value="OJD13785.1"/>
    <property type="molecule type" value="Genomic_DNA"/>
</dbReference>
<feature type="compositionally biased region" description="Basic and acidic residues" evidence="5">
    <location>
        <begin position="284"/>
        <end position="311"/>
    </location>
</feature>
<dbReference type="OrthoDB" id="444255at2759"/>
<keyword evidence="6" id="KW-0732">Signal</keyword>
<dbReference type="GO" id="GO:0009100">
    <property type="term" value="P:glycoprotein metabolic process"/>
    <property type="evidence" value="ECO:0007669"/>
    <property type="project" value="UniProtKB-ARBA"/>
</dbReference>
<dbReference type="InterPro" id="IPR009644">
    <property type="entry name" value="FKTN/MNN4/W02B3.4-1"/>
</dbReference>
<dbReference type="Pfam" id="PF04991">
    <property type="entry name" value="LicD"/>
    <property type="match status" value="1"/>
</dbReference>
<comment type="subcellular location">
    <subcellularLocation>
        <location evidence="1">Membrane</location>
        <topology evidence="1">Single-pass membrane protein</topology>
    </subcellularLocation>
</comment>
<evidence type="ECO:0000256" key="3">
    <source>
        <dbReference type="ARBA" id="ARBA00022989"/>
    </source>
</evidence>
<name>A0A1J9PB54_9EURO</name>
<keyword evidence="2" id="KW-0812">Transmembrane</keyword>